<evidence type="ECO:0000256" key="1">
    <source>
        <dbReference type="SAM" id="MobiDB-lite"/>
    </source>
</evidence>
<comment type="caution">
    <text evidence="2">The sequence shown here is derived from an EMBL/GenBank/DDBJ whole genome shotgun (WGS) entry which is preliminary data.</text>
</comment>
<gene>
    <name evidence="2" type="ORF">OVA965_LOCUS25237</name>
    <name evidence="3" type="ORF">TMI583_LOCUS25966</name>
</gene>
<evidence type="ECO:0000313" key="4">
    <source>
        <dbReference type="Proteomes" id="UP000677228"/>
    </source>
</evidence>
<reference evidence="2" key="1">
    <citation type="submission" date="2021-02" db="EMBL/GenBank/DDBJ databases">
        <authorList>
            <person name="Nowell W R."/>
        </authorList>
    </citation>
    <scope>NUCLEOTIDE SEQUENCE</scope>
</reference>
<accession>A0A8S2ESM0</accession>
<dbReference type="EMBL" id="CAJNOK010015567">
    <property type="protein sequence ID" value="CAF1227963.1"/>
    <property type="molecule type" value="Genomic_DNA"/>
</dbReference>
<dbReference type="AlphaFoldDB" id="A0A8S2ESM0"/>
<dbReference type="Proteomes" id="UP000677228">
    <property type="component" value="Unassembled WGS sequence"/>
</dbReference>
<dbReference type="EMBL" id="CAJOBA010037114">
    <property type="protein sequence ID" value="CAF4036043.1"/>
    <property type="molecule type" value="Genomic_DNA"/>
</dbReference>
<sequence length="184" mass="21295">MDEHPAVNRTIRPAMLAFVKKGKIEDESDQHDDDKTVGDEQKVVLKLQEKDSEKRMIVLEEIECVIVCYIEFYLKNSRFPSSNECFNLALGKFDISKDRYREIFNLINRLIVADDKEHENRNLAVDPHAVRKQQHQRLSGSEDGSYSELPGIGTEKKKRLKLSREAEKLKDSLSAEAIGKRKRH</sequence>
<evidence type="ECO:0000313" key="2">
    <source>
        <dbReference type="EMBL" id="CAF1227963.1"/>
    </source>
</evidence>
<proteinExistence type="predicted"/>
<evidence type="ECO:0000313" key="3">
    <source>
        <dbReference type="EMBL" id="CAF4036043.1"/>
    </source>
</evidence>
<protein>
    <submittedName>
        <fullName evidence="2">Uncharacterized protein</fullName>
    </submittedName>
</protein>
<name>A0A8S2ESM0_9BILA</name>
<organism evidence="2 4">
    <name type="scientific">Didymodactylos carnosus</name>
    <dbReference type="NCBI Taxonomy" id="1234261"/>
    <lineage>
        <taxon>Eukaryota</taxon>
        <taxon>Metazoa</taxon>
        <taxon>Spiralia</taxon>
        <taxon>Gnathifera</taxon>
        <taxon>Rotifera</taxon>
        <taxon>Eurotatoria</taxon>
        <taxon>Bdelloidea</taxon>
        <taxon>Philodinida</taxon>
        <taxon>Philodinidae</taxon>
        <taxon>Didymodactylos</taxon>
    </lineage>
</organism>
<feature type="region of interest" description="Disordered" evidence="1">
    <location>
        <begin position="123"/>
        <end position="164"/>
    </location>
</feature>
<dbReference type="Proteomes" id="UP000682733">
    <property type="component" value="Unassembled WGS sequence"/>
</dbReference>